<gene>
    <name evidence="2" type="ORF">CBB_150</name>
</gene>
<sequence>MGYQPKPNKKNKEVNMIFVSEKAKELAKEIGYHKHILLLRKSAGKLRQYMDCFVTTQYPAGRLIEIKYHFSQCRPEVLAIMEAMAKDPKRFEFESSDTNRKVFVDTIHGTRFQYYDFSSNRSRVLPKLYINGREFLTKIELDCIASVINSMDVMRQNEYKLQEELKALEEQENVFQIYQSEKLSSR</sequence>
<organism evidence="2 3">
    <name type="scientific">Pectobacterium phage vB_PcaM_CBB</name>
    <dbReference type="NCBI Taxonomy" id="2772511"/>
    <lineage>
        <taxon>Viruses</taxon>
        <taxon>Duplodnaviria</taxon>
        <taxon>Heunggongvirae</taxon>
        <taxon>Uroviricota</taxon>
        <taxon>Caudoviricetes</taxon>
        <taxon>Mimasvirus</taxon>
        <taxon>Mimasvirus CBB</taxon>
    </lineage>
</organism>
<proteinExistence type="predicted"/>
<evidence type="ECO:0000256" key="1">
    <source>
        <dbReference type="SAM" id="Coils"/>
    </source>
</evidence>
<evidence type="ECO:0000313" key="3">
    <source>
        <dbReference type="Proteomes" id="UP000223891"/>
    </source>
</evidence>
<keyword evidence="3" id="KW-1185">Reference proteome</keyword>
<keyword evidence="1" id="KW-0175">Coiled coil</keyword>
<name>A0A1L2CUM2_9CAUD</name>
<feature type="coiled-coil region" evidence="1">
    <location>
        <begin position="151"/>
        <end position="181"/>
    </location>
</feature>
<dbReference type="Proteomes" id="UP000223891">
    <property type="component" value="Segment"/>
</dbReference>
<dbReference type="EMBL" id="KU574722">
    <property type="protein sequence ID" value="AMM43715.1"/>
    <property type="molecule type" value="Genomic_DNA"/>
</dbReference>
<reference evidence="3" key="1">
    <citation type="submission" date="2016-01" db="EMBL/GenBank/DDBJ databases">
        <title>Isolation and Characterization of Enterobacteria phage CBB.</title>
        <authorList>
            <person name="Buttimer C.T.H."/>
            <person name="Hendrix H."/>
            <person name="Alexandre H."/>
            <person name="O'Mahony J."/>
            <person name="Lavigne R."/>
            <person name="Coffey A."/>
        </authorList>
    </citation>
    <scope>NUCLEOTIDE SEQUENCE [LARGE SCALE GENOMIC DNA]</scope>
</reference>
<protein>
    <submittedName>
        <fullName evidence="2">Uncharacterized protein</fullName>
    </submittedName>
</protein>
<evidence type="ECO:0000313" key="2">
    <source>
        <dbReference type="EMBL" id="AMM43715.1"/>
    </source>
</evidence>
<accession>A0A1L2CUM2</accession>